<comment type="cofactor">
    <cofactor evidence="15">
        <name>Cu cation</name>
        <dbReference type="ChEBI" id="CHEBI:23378"/>
    </cofactor>
    <text evidence="15">Binds a copper A center.</text>
</comment>
<dbReference type="Proteomes" id="UP000317421">
    <property type="component" value="Unassembled WGS sequence"/>
</dbReference>
<feature type="domain" description="Cytochrome c" evidence="20">
    <location>
        <begin position="242"/>
        <end position="336"/>
    </location>
</feature>
<dbReference type="GO" id="GO:0004129">
    <property type="term" value="F:cytochrome-c oxidase activity"/>
    <property type="evidence" value="ECO:0007669"/>
    <property type="project" value="UniProtKB-EC"/>
</dbReference>
<comment type="caution">
    <text evidence="21">The sequence shown here is derived from an EMBL/GenBank/DDBJ whole genome shotgun (WGS) entry which is preliminary data.</text>
</comment>
<keyword evidence="15" id="KW-0186">Copper</keyword>
<dbReference type="InterPro" id="IPR036257">
    <property type="entry name" value="Cyt_c_oxidase_su2_TM_sf"/>
</dbReference>
<evidence type="ECO:0000256" key="14">
    <source>
        <dbReference type="RuleBase" id="RU000456"/>
    </source>
</evidence>
<gene>
    <name evidence="21" type="primary">ctaC_2</name>
    <name evidence="21" type="ORF">Pla108_08110</name>
</gene>
<dbReference type="GO" id="GO:0042773">
    <property type="term" value="P:ATP synthesis coupled electron transport"/>
    <property type="evidence" value="ECO:0007669"/>
    <property type="project" value="TreeGrafter"/>
</dbReference>
<dbReference type="EMBL" id="SJPR01000001">
    <property type="protein sequence ID" value="TWT99868.1"/>
    <property type="molecule type" value="Genomic_DNA"/>
</dbReference>
<dbReference type="InterPro" id="IPR008168">
    <property type="entry name" value="Cyt_C_IC"/>
</dbReference>
<dbReference type="SUPFAM" id="SSF49503">
    <property type="entry name" value="Cupredoxins"/>
    <property type="match status" value="1"/>
</dbReference>
<dbReference type="InterPro" id="IPR045187">
    <property type="entry name" value="CcO_II"/>
</dbReference>
<evidence type="ECO:0000256" key="8">
    <source>
        <dbReference type="ARBA" id="ARBA00022967"/>
    </source>
</evidence>
<evidence type="ECO:0000256" key="7">
    <source>
        <dbReference type="ARBA" id="ARBA00022723"/>
    </source>
</evidence>
<feature type="domain" description="Cytochrome oxidase subunit II transmembrane region profile" evidence="19">
    <location>
        <begin position="8"/>
        <end position="104"/>
    </location>
</feature>
<evidence type="ECO:0000256" key="12">
    <source>
        <dbReference type="ARBA" id="ARBA00023136"/>
    </source>
</evidence>
<dbReference type="GO" id="GO:0005507">
    <property type="term" value="F:copper ion binding"/>
    <property type="evidence" value="ECO:0007669"/>
    <property type="project" value="InterPro"/>
</dbReference>
<comment type="subcellular location">
    <subcellularLocation>
        <location evidence="14">Cell membrane</location>
        <topology evidence="14">Multi-pass membrane protein</topology>
    </subcellularLocation>
    <subcellularLocation>
        <location evidence="1">Membrane</location>
        <topology evidence="1">Multi-pass membrane protein</topology>
    </subcellularLocation>
</comment>
<evidence type="ECO:0000256" key="17">
    <source>
        <dbReference type="SAM" id="Phobius"/>
    </source>
</evidence>
<evidence type="ECO:0000313" key="21">
    <source>
        <dbReference type="EMBL" id="TWT99868.1"/>
    </source>
</evidence>
<protein>
    <recommendedName>
        <fullName evidence="15">Cytochrome c oxidase subunit 2</fullName>
        <ecNumber evidence="15">7.1.1.9</ecNumber>
    </recommendedName>
</protein>
<dbReference type="PROSITE" id="PS51007">
    <property type="entry name" value="CYTC"/>
    <property type="match status" value="1"/>
</dbReference>
<dbReference type="PANTHER" id="PTHR22888">
    <property type="entry name" value="CYTOCHROME C OXIDASE, SUBUNIT II"/>
    <property type="match status" value="1"/>
</dbReference>
<keyword evidence="6 14" id="KW-0812">Transmembrane</keyword>
<evidence type="ECO:0000256" key="11">
    <source>
        <dbReference type="ARBA" id="ARBA00023004"/>
    </source>
</evidence>
<keyword evidence="21" id="KW-0560">Oxidoreductase</keyword>
<accession>A0A5C6AKT0</accession>
<evidence type="ECO:0000259" key="20">
    <source>
        <dbReference type="PROSITE" id="PS51007"/>
    </source>
</evidence>
<feature type="region of interest" description="Disordered" evidence="16">
    <location>
        <begin position="343"/>
        <end position="386"/>
    </location>
</feature>
<dbReference type="AlphaFoldDB" id="A0A5C6AKT0"/>
<reference evidence="21 22" key="1">
    <citation type="submission" date="2019-02" db="EMBL/GenBank/DDBJ databases">
        <title>Deep-cultivation of Planctomycetes and their phenomic and genomic characterization uncovers novel biology.</title>
        <authorList>
            <person name="Wiegand S."/>
            <person name="Jogler M."/>
            <person name="Boedeker C."/>
            <person name="Pinto D."/>
            <person name="Vollmers J."/>
            <person name="Rivas-Marin E."/>
            <person name="Kohn T."/>
            <person name="Peeters S.H."/>
            <person name="Heuer A."/>
            <person name="Rast P."/>
            <person name="Oberbeckmann S."/>
            <person name="Bunk B."/>
            <person name="Jeske O."/>
            <person name="Meyerdierks A."/>
            <person name="Storesund J.E."/>
            <person name="Kallscheuer N."/>
            <person name="Luecker S."/>
            <person name="Lage O.M."/>
            <person name="Pohl T."/>
            <person name="Merkel B.J."/>
            <person name="Hornburger P."/>
            <person name="Mueller R.-W."/>
            <person name="Bruemmer F."/>
            <person name="Labrenz M."/>
            <person name="Spormann A.M."/>
            <person name="Op Den Camp H."/>
            <person name="Overmann J."/>
            <person name="Amann R."/>
            <person name="Jetten M.S.M."/>
            <person name="Mascher T."/>
            <person name="Medema M.H."/>
            <person name="Devos D.P."/>
            <person name="Kaster A.-K."/>
            <person name="Ovreas L."/>
            <person name="Rohde M."/>
            <person name="Galperin M.Y."/>
            <person name="Jogler C."/>
        </authorList>
    </citation>
    <scope>NUCLEOTIDE SEQUENCE [LARGE SCALE GENOMIC DNA]</scope>
    <source>
        <strain evidence="21 22">Pla108</strain>
    </source>
</reference>
<comment type="catalytic activity">
    <reaction evidence="15">
        <text>4 Fe(II)-[cytochrome c] + O2 + 8 H(+)(in) = 4 Fe(III)-[cytochrome c] + 2 H2O + 4 H(+)(out)</text>
        <dbReference type="Rhea" id="RHEA:11436"/>
        <dbReference type="Rhea" id="RHEA-COMP:10350"/>
        <dbReference type="Rhea" id="RHEA-COMP:14399"/>
        <dbReference type="ChEBI" id="CHEBI:15377"/>
        <dbReference type="ChEBI" id="CHEBI:15378"/>
        <dbReference type="ChEBI" id="CHEBI:15379"/>
        <dbReference type="ChEBI" id="CHEBI:29033"/>
        <dbReference type="ChEBI" id="CHEBI:29034"/>
        <dbReference type="EC" id="7.1.1.9"/>
    </reaction>
</comment>
<evidence type="ECO:0000256" key="9">
    <source>
        <dbReference type="ARBA" id="ARBA00022982"/>
    </source>
</evidence>
<keyword evidence="22" id="KW-1185">Reference proteome</keyword>
<evidence type="ECO:0000256" key="6">
    <source>
        <dbReference type="ARBA" id="ARBA00022692"/>
    </source>
</evidence>
<dbReference type="PROSITE" id="PS50857">
    <property type="entry name" value="COX2_CUA"/>
    <property type="match status" value="1"/>
</dbReference>
<feature type="compositionally biased region" description="Acidic residues" evidence="16">
    <location>
        <begin position="357"/>
        <end position="386"/>
    </location>
</feature>
<keyword evidence="11 13" id="KW-0408">Iron</keyword>
<feature type="domain" description="Cytochrome oxidase subunit II copper A binding" evidence="18">
    <location>
        <begin position="105"/>
        <end position="233"/>
    </location>
</feature>
<dbReference type="GO" id="GO:0005506">
    <property type="term" value="F:iron ion binding"/>
    <property type="evidence" value="ECO:0007669"/>
    <property type="project" value="InterPro"/>
</dbReference>
<keyword evidence="8" id="KW-1278">Translocase</keyword>
<evidence type="ECO:0000256" key="1">
    <source>
        <dbReference type="ARBA" id="ARBA00004141"/>
    </source>
</evidence>
<dbReference type="RefSeq" id="WP_197526222.1">
    <property type="nucleotide sequence ID" value="NZ_SJPR01000001.1"/>
</dbReference>
<dbReference type="GO" id="GO:0020037">
    <property type="term" value="F:heme binding"/>
    <property type="evidence" value="ECO:0007669"/>
    <property type="project" value="InterPro"/>
</dbReference>
<dbReference type="CDD" id="cd13915">
    <property type="entry name" value="CuRO_HCO_II_like_2"/>
    <property type="match status" value="1"/>
</dbReference>
<dbReference type="Gene3D" id="2.60.40.420">
    <property type="entry name" value="Cupredoxins - blue copper proteins"/>
    <property type="match status" value="1"/>
</dbReference>
<keyword evidence="12 17" id="KW-0472">Membrane</keyword>
<dbReference type="InterPro" id="IPR008972">
    <property type="entry name" value="Cupredoxin"/>
</dbReference>
<keyword evidence="7 13" id="KW-0479">Metal-binding</keyword>
<evidence type="ECO:0000256" key="16">
    <source>
        <dbReference type="SAM" id="MobiDB-lite"/>
    </source>
</evidence>
<feature type="transmembrane region" description="Helical" evidence="17">
    <location>
        <begin position="29"/>
        <end position="53"/>
    </location>
</feature>
<dbReference type="Gene3D" id="1.10.287.90">
    <property type="match status" value="1"/>
</dbReference>
<dbReference type="PRINTS" id="PR00605">
    <property type="entry name" value="CYTCHROMECIC"/>
</dbReference>
<evidence type="ECO:0000259" key="18">
    <source>
        <dbReference type="PROSITE" id="PS50857"/>
    </source>
</evidence>
<evidence type="ECO:0000259" key="19">
    <source>
        <dbReference type="PROSITE" id="PS50999"/>
    </source>
</evidence>
<dbReference type="InterPro" id="IPR009056">
    <property type="entry name" value="Cyt_c-like_dom"/>
</dbReference>
<dbReference type="PANTHER" id="PTHR22888:SF9">
    <property type="entry name" value="CYTOCHROME C OXIDASE SUBUNIT 2"/>
    <property type="match status" value="1"/>
</dbReference>
<dbReference type="SUPFAM" id="SSF81464">
    <property type="entry name" value="Cytochrome c oxidase subunit II-like, transmembrane region"/>
    <property type="match status" value="1"/>
</dbReference>
<evidence type="ECO:0000256" key="2">
    <source>
        <dbReference type="ARBA" id="ARBA00007866"/>
    </source>
</evidence>
<dbReference type="EC" id="7.1.1.9" evidence="15"/>
<keyword evidence="5 14" id="KW-0679">Respiratory chain</keyword>
<dbReference type="InterPro" id="IPR036909">
    <property type="entry name" value="Cyt_c-like_dom_sf"/>
</dbReference>
<proteinExistence type="inferred from homology"/>
<sequence>MISVPNFAPLLAGFWFRDAASTGAADVDWLYFFILWLSVFFFFLITALTVAFVARYYARPGHAAEHTPHHNNALEAAWSIFPGFLVVAIFYWGFTGYLDLRTPPENAYEIRVVAKKWNWSFMYPNGVVDPNLHVPADQPVKLVMSSDDVLHSLYIPAFRVKMDVVPGRYSTLWFEATKPNDESYDQAIDATTTGSDENGYDLFCTEYCGQGHSAMLAKVIVHKSGTFETWLEDAAKIDPASSPVELGKDIWKYRGCAQCHSVDGAKGTGPTWKDTYGTEQATDKGEVTVDENYIRESILNPMAKIRDGYKGVMPSYQGQLKDAEIASVIWYIKSLKEGEEVAASWDEIGGVPGQEETPAEEGADGDEPADAEEPAEPADAAPADEQ</sequence>
<dbReference type="InterPro" id="IPR011759">
    <property type="entry name" value="Cyt_c_oxidase_su2_TM_dom"/>
</dbReference>
<keyword evidence="10 17" id="KW-1133">Transmembrane helix</keyword>
<evidence type="ECO:0000256" key="4">
    <source>
        <dbReference type="ARBA" id="ARBA00022617"/>
    </source>
</evidence>
<organism evidence="21 22">
    <name type="scientific">Botrimarina colliarenosi</name>
    <dbReference type="NCBI Taxonomy" id="2528001"/>
    <lineage>
        <taxon>Bacteria</taxon>
        <taxon>Pseudomonadati</taxon>
        <taxon>Planctomycetota</taxon>
        <taxon>Planctomycetia</taxon>
        <taxon>Pirellulales</taxon>
        <taxon>Lacipirellulaceae</taxon>
        <taxon>Botrimarina</taxon>
    </lineage>
</organism>
<evidence type="ECO:0000256" key="15">
    <source>
        <dbReference type="RuleBase" id="RU004024"/>
    </source>
</evidence>
<dbReference type="Pfam" id="PF00034">
    <property type="entry name" value="Cytochrom_C"/>
    <property type="match status" value="1"/>
</dbReference>
<name>A0A5C6AKT0_9BACT</name>
<dbReference type="SUPFAM" id="SSF46626">
    <property type="entry name" value="Cytochrome c"/>
    <property type="match status" value="1"/>
</dbReference>
<evidence type="ECO:0000256" key="5">
    <source>
        <dbReference type="ARBA" id="ARBA00022660"/>
    </source>
</evidence>
<dbReference type="Pfam" id="PF00116">
    <property type="entry name" value="COX2"/>
    <property type="match status" value="1"/>
</dbReference>
<dbReference type="GO" id="GO:0016491">
    <property type="term" value="F:oxidoreductase activity"/>
    <property type="evidence" value="ECO:0007669"/>
    <property type="project" value="UniProtKB-KW"/>
</dbReference>
<dbReference type="Gene3D" id="1.10.760.10">
    <property type="entry name" value="Cytochrome c-like domain"/>
    <property type="match status" value="1"/>
</dbReference>
<dbReference type="PROSITE" id="PS50999">
    <property type="entry name" value="COX2_TM"/>
    <property type="match status" value="1"/>
</dbReference>
<keyword evidence="9 14" id="KW-0249">Electron transport</keyword>
<dbReference type="Pfam" id="PF02790">
    <property type="entry name" value="COX2_TM"/>
    <property type="match status" value="1"/>
</dbReference>
<evidence type="ECO:0000256" key="3">
    <source>
        <dbReference type="ARBA" id="ARBA00022448"/>
    </source>
</evidence>
<evidence type="ECO:0000256" key="10">
    <source>
        <dbReference type="ARBA" id="ARBA00022989"/>
    </source>
</evidence>
<feature type="transmembrane region" description="Helical" evidence="17">
    <location>
        <begin position="73"/>
        <end position="94"/>
    </location>
</feature>
<comment type="function">
    <text evidence="15">Subunits I and II form the functional core of the enzyme complex. Electrons originating in cytochrome c are transferred via heme a and Cu(A) to the binuclear center formed by heme a3 and Cu(B).</text>
</comment>
<evidence type="ECO:0000313" key="22">
    <source>
        <dbReference type="Proteomes" id="UP000317421"/>
    </source>
</evidence>
<keyword evidence="3 14" id="KW-0813">Transport</keyword>
<dbReference type="GO" id="GO:0005886">
    <property type="term" value="C:plasma membrane"/>
    <property type="evidence" value="ECO:0007669"/>
    <property type="project" value="UniProtKB-SubCell"/>
</dbReference>
<comment type="similarity">
    <text evidence="2 14">Belongs to the cytochrome c oxidase subunit 2 family.</text>
</comment>
<dbReference type="InterPro" id="IPR002429">
    <property type="entry name" value="CcO_II-like_C"/>
</dbReference>
<keyword evidence="4 13" id="KW-0349">Heme</keyword>
<evidence type="ECO:0000256" key="13">
    <source>
        <dbReference type="PROSITE-ProRule" id="PRU00433"/>
    </source>
</evidence>